<evidence type="ECO:0000256" key="2">
    <source>
        <dbReference type="ARBA" id="ARBA00022630"/>
    </source>
</evidence>
<dbReference type="InterPro" id="IPR023753">
    <property type="entry name" value="FAD/NAD-binding_dom"/>
</dbReference>
<evidence type="ECO:0000256" key="4">
    <source>
        <dbReference type="ARBA" id="ARBA00023002"/>
    </source>
</evidence>
<dbReference type="SUPFAM" id="SSF51905">
    <property type="entry name" value="FAD/NAD(P)-binding domain"/>
    <property type="match status" value="2"/>
</dbReference>
<evidence type="ECO:0000313" key="7">
    <source>
        <dbReference type="EMBL" id="MCH6166258.1"/>
    </source>
</evidence>
<dbReference type="InterPro" id="IPR016156">
    <property type="entry name" value="FAD/NAD-linked_Rdtase_dimer_sf"/>
</dbReference>
<evidence type="ECO:0000256" key="1">
    <source>
        <dbReference type="ARBA" id="ARBA00001974"/>
    </source>
</evidence>
<name>A0ABS9TCX9_9PSEU</name>
<reference evidence="7 8" key="1">
    <citation type="submission" date="2022-03" db="EMBL/GenBank/DDBJ databases">
        <title>Pseudonocardia alaer sp. nov., a novel actinomycete isolated from reed forest soil.</title>
        <authorList>
            <person name="Wang L."/>
        </authorList>
    </citation>
    <scope>NUCLEOTIDE SEQUENCE [LARGE SCALE GENOMIC DNA]</scope>
    <source>
        <strain evidence="7 8">Y-16303</strain>
    </source>
</reference>
<evidence type="ECO:0000259" key="6">
    <source>
        <dbReference type="Pfam" id="PF14759"/>
    </source>
</evidence>
<keyword evidence="3" id="KW-0274">FAD</keyword>
<dbReference type="Gene3D" id="3.50.50.60">
    <property type="entry name" value="FAD/NAD(P)-binding domain"/>
    <property type="match status" value="2"/>
</dbReference>
<comment type="cofactor">
    <cofactor evidence="1">
        <name>FAD</name>
        <dbReference type="ChEBI" id="CHEBI:57692"/>
    </cofactor>
</comment>
<comment type="caution">
    <text evidence="7">The sequence shown here is derived from an EMBL/GenBank/DDBJ whole genome shotgun (WGS) entry which is preliminary data.</text>
</comment>
<dbReference type="InterPro" id="IPR036188">
    <property type="entry name" value="FAD/NAD-bd_sf"/>
</dbReference>
<feature type="domain" description="FAD/NAD(P)-binding" evidence="5">
    <location>
        <begin position="2"/>
        <end position="295"/>
    </location>
</feature>
<keyword evidence="2" id="KW-0285">Flavoprotein</keyword>
<protein>
    <submittedName>
        <fullName evidence="7">FAD-dependent oxidoreductase</fullName>
    </submittedName>
</protein>
<dbReference type="PANTHER" id="PTHR43557:SF2">
    <property type="entry name" value="RIESKE DOMAIN-CONTAINING PROTEIN-RELATED"/>
    <property type="match status" value="1"/>
</dbReference>
<proteinExistence type="predicted"/>
<feature type="domain" description="Reductase C-terminal" evidence="6">
    <location>
        <begin position="316"/>
        <end position="388"/>
    </location>
</feature>
<dbReference type="RefSeq" id="WP_241036286.1">
    <property type="nucleotide sequence ID" value="NZ_BAAAJF010000020.1"/>
</dbReference>
<dbReference type="SUPFAM" id="SSF55424">
    <property type="entry name" value="FAD/NAD-linked reductases, dimerisation (C-terminal) domain"/>
    <property type="match status" value="1"/>
</dbReference>
<gene>
    <name evidence="7" type="ORF">MMF94_11230</name>
</gene>
<dbReference type="Pfam" id="PF14759">
    <property type="entry name" value="Reductase_C"/>
    <property type="match status" value="1"/>
</dbReference>
<dbReference type="InterPro" id="IPR050446">
    <property type="entry name" value="FAD-oxidoreductase/Apoptosis"/>
</dbReference>
<dbReference type="Gene3D" id="3.30.390.30">
    <property type="match status" value="1"/>
</dbReference>
<dbReference type="PRINTS" id="PR00411">
    <property type="entry name" value="PNDRDTASEI"/>
</dbReference>
<organism evidence="7 8">
    <name type="scientific">Pseudonocardia alaniniphila</name>
    <dbReference type="NCBI Taxonomy" id="75291"/>
    <lineage>
        <taxon>Bacteria</taxon>
        <taxon>Bacillati</taxon>
        <taxon>Actinomycetota</taxon>
        <taxon>Actinomycetes</taxon>
        <taxon>Pseudonocardiales</taxon>
        <taxon>Pseudonocardiaceae</taxon>
        <taxon>Pseudonocardia</taxon>
    </lineage>
</organism>
<sequence length="406" mass="43244">MVIVGTSVAGVRTAQALRSIGYDGNVVLVGEENALPCDKPPLSKGLLTGALTTDDVRLLTEQRAAESDIQLLLGRSAVRLDVAARKIELSDGTRLPFDDVVIATGARARSSPWGCPAGVHTLRTLDDAVALHAELCRGGPVAVIGAGFIGCEVAATARAAGVDEVTMLDSAAGPLGRSLPPAIGDRFAWLHEEHGVRTLFGVKVSAVDRVGDELVLRLGNGSTLQAATVVVGIGAVPNDDWLRDSELNVDDGVLCDQCGRAAPHVYAVGDVARWYRPRWGTSSRIEHWTNAVEQAACVAHNIAQPESPREHDPFEYVWSDQYDWKIQILGRTGADLGYTTFEHTGKPAAFAVLFRDSGGACVGVLTVNWPRALVTCRRALSRGATWQEVRDSLAESSAHVVPSHGR</sequence>
<accession>A0ABS9TCX9</accession>
<dbReference type="PRINTS" id="PR00368">
    <property type="entry name" value="FADPNR"/>
</dbReference>
<dbReference type="InterPro" id="IPR028202">
    <property type="entry name" value="Reductase_C"/>
</dbReference>
<dbReference type="Proteomes" id="UP001299970">
    <property type="component" value="Unassembled WGS sequence"/>
</dbReference>
<keyword evidence="8" id="KW-1185">Reference proteome</keyword>
<evidence type="ECO:0000256" key="3">
    <source>
        <dbReference type="ARBA" id="ARBA00022827"/>
    </source>
</evidence>
<dbReference type="EMBL" id="JAKXMK010000008">
    <property type="protein sequence ID" value="MCH6166258.1"/>
    <property type="molecule type" value="Genomic_DNA"/>
</dbReference>
<dbReference type="PANTHER" id="PTHR43557">
    <property type="entry name" value="APOPTOSIS-INDUCING FACTOR 1"/>
    <property type="match status" value="1"/>
</dbReference>
<dbReference type="Pfam" id="PF07992">
    <property type="entry name" value="Pyr_redox_2"/>
    <property type="match status" value="1"/>
</dbReference>
<evidence type="ECO:0000313" key="8">
    <source>
        <dbReference type="Proteomes" id="UP001299970"/>
    </source>
</evidence>
<keyword evidence="4" id="KW-0560">Oxidoreductase</keyword>
<evidence type="ECO:0000259" key="5">
    <source>
        <dbReference type="Pfam" id="PF07992"/>
    </source>
</evidence>